<evidence type="ECO:0000256" key="1">
    <source>
        <dbReference type="ARBA" id="ARBA00022747"/>
    </source>
</evidence>
<dbReference type="Gene3D" id="3.90.220.20">
    <property type="entry name" value="DNA methylase specificity domains"/>
    <property type="match status" value="2"/>
</dbReference>
<gene>
    <name evidence="3" type="ORF">GCM10010517_30930</name>
</gene>
<dbReference type="PANTHER" id="PTHR30408">
    <property type="entry name" value="TYPE-1 RESTRICTION ENZYME ECOKI SPECIFICITY PROTEIN"/>
    <property type="match status" value="1"/>
</dbReference>
<keyword evidence="2" id="KW-0238">DNA-binding</keyword>
<evidence type="ECO:0000256" key="2">
    <source>
        <dbReference type="ARBA" id="ARBA00023125"/>
    </source>
</evidence>
<comment type="caution">
    <text evidence="3">The sequence shown here is derived from an EMBL/GenBank/DDBJ whole genome shotgun (WGS) entry which is preliminary data.</text>
</comment>
<organism evidence="3 4">
    <name type="scientific">Streptosporangium fragile</name>
    <dbReference type="NCBI Taxonomy" id="46186"/>
    <lineage>
        <taxon>Bacteria</taxon>
        <taxon>Bacillati</taxon>
        <taxon>Actinomycetota</taxon>
        <taxon>Actinomycetes</taxon>
        <taxon>Streptosporangiales</taxon>
        <taxon>Streptosporangiaceae</taxon>
        <taxon>Streptosporangium</taxon>
    </lineage>
</organism>
<keyword evidence="1" id="KW-0680">Restriction system</keyword>
<dbReference type="CDD" id="cd17253">
    <property type="entry name" value="RMtype1_S_Eco933I-TRD2-CR2_like"/>
    <property type="match status" value="1"/>
</dbReference>
<proteinExistence type="predicted"/>
<dbReference type="SUPFAM" id="SSF116734">
    <property type="entry name" value="DNA methylase specificity domain"/>
    <property type="match status" value="2"/>
</dbReference>
<dbReference type="InterPro" id="IPR044946">
    <property type="entry name" value="Restrct_endonuc_typeI_TRD_sf"/>
</dbReference>
<sequence length="419" mass="46558">MRGTGIRLRYLLHPREEVNRPDLPVLSVYRDHGVVPKDSRSDNFNKTPIDVSRYQVVKAGDLVVNKMKAWQGSIAVSRYSGIVSPDYLVCSVSSDIHGPYLHYLLRSKPLVAEYGKRSKGIRPAQWRLYWEDLADIGVGLPSLEEQRRIASFLDGSVALIDGLISARSSQRDGVEERFFVEISEMLTPGIVGASGNDRAWPWLPEFIPGIPMVRLGYLSKLQAGITVHEGRELGGDVVTRPYLRVANVQAGQVDLSGISEIQVPRAMANRSTLRSGDVLMTEGGDLDKLGRGTVWRGEIPDCLHQNHVFAIRPDRERLDGNYLVLLTQSMHGRCYFESTGSKTTNLASTNSSKIMKFPIPLRGLDSQRRIVRILNASRETTSRLMRAIDTQLTLLAERKQALITAAVTGQIDVTTARGV</sequence>
<evidence type="ECO:0000313" key="4">
    <source>
        <dbReference type="Proteomes" id="UP001500831"/>
    </source>
</evidence>
<evidence type="ECO:0000313" key="3">
    <source>
        <dbReference type="EMBL" id="GAA2870666.1"/>
    </source>
</evidence>
<evidence type="ECO:0008006" key="5">
    <source>
        <dbReference type="Google" id="ProtNLM"/>
    </source>
</evidence>
<dbReference type="Proteomes" id="UP001500831">
    <property type="component" value="Unassembled WGS sequence"/>
</dbReference>
<name>A0ABP6ICV5_9ACTN</name>
<accession>A0ABP6ICV5</accession>
<dbReference type="InterPro" id="IPR052021">
    <property type="entry name" value="Type-I_RS_S_subunit"/>
</dbReference>
<reference evidence="4" key="1">
    <citation type="journal article" date="2019" name="Int. J. Syst. Evol. Microbiol.">
        <title>The Global Catalogue of Microorganisms (GCM) 10K type strain sequencing project: providing services to taxonomists for standard genome sequencing and annotation.</title>
        <authorList>
            <consortium name="The Broad Institute Genomics Platform"/>
            <consortium name="The Broad Institute Genome Sequencing Center for Infectious Disease"/>
            <person name="Wu L."/>
            <person name="Ma J."/>
        </authorList>
    </citation>
    <scope>NUCLEOTIDE SEQUENCE [LARGE SCALE GENOMIC DNA]</scope>
    <source>
        <strain evidence="4">JCM 6242</strain>
    </source>
</reference>
<keyword evidence="4" id="KW-1185">Reference proteome</keyword>
<protein>
    <recommendedName>
        <fullName evidence="5">Type I restriction modification DNA specificity domain-containing protein</fullName>
    </recommendedName>
</protein>
<dbReference type="PANTHER" id="PTHR30408:SF12">
    <property type="entry name" value="TYPE I RESTRICTION ENZYME MJAVIII SPECIFICITY SUBUNIT"/>
    <property type="match status" value="1"/>
</dbReference>
<dbReference type="EMBL" id="BAAAVI010000019">
    <property type="protein sequence ID" value="GAA2870666.1"/>
    <property type="molecule type" value="Genomic_DNA"/>
</dbReference>